<organism evidence="1 2">
    <name type="scientific">Lysinibacillus fusiformis</name>
    <dbReference type="NCBI Taxonomy" id="28031"/>
    <lineage>
        <taxon>Bacteria</taxon>
        <taxon>Bacillati</taxon>
        <taxon>Bacillota</taxon>
        <taxon>Bacilli</taxon>
        <taxon>Bacillales</taxon>
        <taxon>Bacillaceae</taxon>
        <taxon>Lysinibacillus</taxon>
    </lineage>
</organism>
<name>A0A2I0V0R0_9BACI</name>
<accession>A0A2I0V0R0</accession>
<dbReference type="Pfam" id="PF14107">
    <property type="entry name" value="DUF4280"/>
    <property type="match status" value="1"/>
</dbReference>
<evidence type="ECO:0000313" key="1">
    <source>
        <dbReference type="EMBL" id="PKU51903.1"/>
    </source>
</evidence>
<protein>
    <submittedName>
        <fullName evidence="1">DUF4280 domain-containing protein</fullName>
    </submittedName>
</protein>
<dbReference type="InterPro" id="IPR025460">
    <property type="entry name" value="DUF4280"/>
</dbReference>
<comment type="caution">
    <text evidence="1">The sequence shown here is derived from an EMBL/GenBank/DDBJ whole genome shotgun (WGS) entry which is preliminary data.</text>
</comment>
<proteinExistence type="predicted"/>
<gene>
    <name evidence="1" type="ORF">CRI88_05900</name>
</gene>
<reference evidence="1 2" key="1">
    <citation type="submission" date="2017-10" db="EMBL/GenBank/DDBJ databases">
        <title>Draft genome of Lysinibacillus fusiformis strain Juneja, a laboratory-derived pathogen of Drosophila melanogaster.</title>
        <authorList>
            <person name="Smith B.R."/>
            <person name="Unckless R.L."/>
        </authorList>
    </citation>
    <scope>NUCLEOTIDE SEQUENCE [LARGE SCALE GENOMIC DNA]</scope>
    <source>
        <strain evidence="1 2">Juneja</strain>
    </source>
</reference>
<dbReference type="AlphaFoldDB" id="A0A2I0V0R0"/>
<dbReference type="Proteomes" id="UP000234956">
    <property type="component" value="Unassembled WGS sequence"/>
</dbReference>
<evidence type="ECO:0000313" key="2">
    <source>
        <dbReference type="Proteomes" id="UP000234956"/>
    </source>
</evidence>
<sequence>MIGREGYLMAQVVENLETEGSEQEQFSYVVHGAIIACEHGSHLNYLNLPQDHGVYIKEKAVMNVGDRNPDNIPTFGVCLKLKKPCTPVCSIDWMEGMENVNIEGKQALLNRCHTQCSAGGGKIDIVHDGQEDLEIPKQGF</sequence>
<dbReference type="EMBL" id="PDFK01000002">
    <property type="protein sequence ID" value="PKU51903.1"/>
    <property type="molecule type" value="Genomic_DNA"/>
</dbReference>